<evidence type="ECO:0000256" key="3">
    <source>
        <dbReference type="ARBA" id="ARBA00022741"/>
    </source>
</evidence>
<dbReference type="EMBL" id="DTBD01000022">
    <property type="protein sequence ID" value="HGQ64210.1"/>
    <property type="molecule type" value="Genomic_DNA"/>
</dbReference>
<keyword evidence="3" id="KW-0547">Nucleotide-binding</keyword>
<gene>
    <name evidence="7" type="ORF">ENU08_03100</name>
    <name evidence="6" type="ORF">ENU41_06340</name>
</gene>
<dbReference type="SMART" id="SM00382">
    <property type="entry name" value="AAA"/>
    <property type="match status" value="1"/>
</dbReference>
<comment type="similarity">
    <text evidence="1">Belongs to the ABC transporter superfamily.</text>
</comment>
<proteinExistence type="inferred from homology"/>
<feature type="domain" description="ABC transporter" evidence="5">
    <location>
        <begin position="6"/>
        <end position="237"/>
    </location>
</feature>
<dbReference type="InterPro" id="IPR050763">
    <property type="entry name" value="ABC_transporter_ATP-binding"/>
</dbReference>
<sequence>MLGSIVIVRNIVKRFGKIVAVEGLSFDIGERSIYCLVGPNGAGKTTTLKIVVGLIKPDSGYVVVDGYDVIRNRIEALKRISFVPDYPDFPGHLTALEVLYLVSALRGFKKEDVEDQIKYYVDLLYFGEEIKKPVRILSRGGLQKLAIIASLIVKPKVVVMDEPLTNIDIDSQISFKKEIKLLASRNGISFLISSHMIPLIEGVCTDVGLINKGKMVFEGTMEQALNIAGEKASFEEFYAIIMGRKT</sequence>
<name>A0A7C4NPC1_9CREN</name>
<evidence type="ECO:0000256" key="1">
    <source>
        <dbReference type="ARBA" id="ARBA00005417"/>
    </source>
</evidence>
<evidence type="ECO:0000313" key="6">
    <source>
        <dbReference type="EMBL" id="HGQ36277.1"/>
    </source>
</evidence>
<dbReference type="InterPro" id="IPR003593">
    <property type="entry name" value="AAA+_ATPase"/>
</dbReference>
<keyword evidence="4 7" id="KW-0067">ATP-binding</keyword>
<evidence type="ECO:0000259" key="5">
    <source>
        <dbReference type="PROSITE" id="PS50893"/>
    </source>
</evidence>
<evidence type="ECO:0000256" key="4">
    <source>
        <dbReference type="ARBA" id="ARBA00022840"/>
    </source>
</evidence>
<keyword evidence="2" id="KW-0813">Transport</keyword>
<dbReference type="PANTHER" id="PTHR42711:SF5">
    <property type="entry name" value="ABC TRANSPORTER ATP-BINDING PROTEIN NATA"/>
    <property type="match status" value="1"/>
</dbReference>
<dbReference type="PROSITE" id="PS50893">
    <property type="entry name" value="ABC_TRANSPORTER_2"/>
    <property type="match status" value="1"/>
</dbReference>
<dbReference type="PANTHER" id="PTHR42711">
    <property type="entry name" value="ABC TRANSPORTER ATP-BINDING PROTEIN"/>
    <property type="match status" value="1"/>
</dbReference>
<organism evidence="7">
    <name type="scientific">Ignisphaera aggregans</name>
    <dbReference type="NCBI Taxonomy" id="334771"/>
    <lineage>
        <taxon>Archaea</taxon>
        <taxon>Thermoproteota</taxon>
        <taxon>Thermoprotei</taxon>
        <taxon>Desulfurococcales</taxon>
        <taxon>Desulfurococcaceae</taxon>
        <taxon>Ignisphaera</taxon>
    </lineage>
</organism>
<dbReference type="GO" id="GO:0016887">
    <property type="term" value="F:ATP hydrolysis activity"/>
    <property type="evidence" value="ECO:0007669"/>
    <property type="project" value="InterPro"/>
</dbReference>
<dbReference type="Gene3D" id="3.40.50.300">
    <property type="entry name" value="P-loop containing nucleotide triphosphate hydrolases"/>
    <property type="match status" value="1"/>
</dbReference>
<protein>
    <submittedName>
        <fullName evidence="7">ABC transporter ATP-binding protein</fullName>
    </submittedName>
</protein>
<dbReference type="AlphaFoldDB" id="A0A7C4NPC1"/>
<accession>A0A7C4NPC1</accession>
<dbReference type="CDD" id="cd03230">
    <property type="entry name" value="ABC_DR_subfamily_A"/>
    <property type="match status" value="1"/>
</dbReference>
<evidence type="ECO:0000313" key="7">
    <source>
        <dbReference type="EMBL" id="HGQ64210.1"/>
    </source>
</evidence>
<dbReference type="Pfam" id="PF00005">
    <property type="entry name" value="ABC_tran"/>
    <property type="match status" value="1"/>
</dbReference>
<dbReference type="InterPro" id="IPR027417">
    <property type="entry name" value="P-loop_NTPase"/>
</dbReference>
<reference evidence="7" key="1">
    <citation type="journal article" date="2020" name="mSystems">
        <title>Genome- and Community-Level Interaction Insights into Carbon Utilization and Element Cycling Functions of Hydrothermarchaeota in Hydrothermal Sediment.</title>
        <authorList>
            <person name="Zhou Z."/>
            <person name="Liu Y."/>
            <person name="Xu W."/>
            <person name="Pan J."/>
            <person name="Luo Z.H."/>
            <person name="Li M."/>
        </authorList>
    </citation>
    <scope>NUCLEOTIDE SEQUENCE [LARGE SCALE GENOMIC DNA]</scope>
    <source>
        <strain evidence="7">SpSt-637</strain>
        <strain evidence="6">SpSt-667</strain>
    </source>
</reference>
<dbReference type="EMBL" id="DTCK01000039">
    <property type="protein sequence ID" value="HGQ36277.1"/>
    <property type="molecule type" value="Genomic_DNA"/>
</dbReference>
<dbReference type="InterPro" id="IPR003439">
    <property type="entry name" value="ABC_transporter-like_ATP-bd"/>
</dbReference>
<comment type="caution">
    <text evidence="7">The sequence shown here is derived from an EMBL/GenBank/DDBJ whole genome shotgun (WGS) entry which is preliminary data.</text>
</comment>
<dbReference type="GO" id="GO:0005524">
    <property type="term" value="F:ATP binding"/>
    <property type="evidence" value="ECO:0007669"/>
    <property type="project" value="UniProtKB-KW"/>
</dbReference>
<evidence type="ECO:0000256" key="2">
    <source>
        <dbReference type="ARBA" id="ARBA00022448"/>
    </source>
</evidence>
<dbReference type="SUPFAM" id="SSF52540">
    <property type="entry name" value="P-loop containing nucleoside triphosphate hydrolases"/>
    <property type="match status" value="1"/>
</dbReference>